<feature type="transmembrane region" description="Helical" evidence="1">
    <location>
        <begin position="75"/>
        <end position="98"/>
    </location>
</feature>
<dbReference type="NCBIfam" id="NF038219">
    <property type="entry name" value="IcmV_IVB"/>
    <property type="match status" value="1"/>
</dbReference>
<accession>A0A0W0Z6D7</accession>
<dbReference type="RefSeq" id="WP_058483128.1">
    <property type="nucleotide sequence ID" value="NZ_LNYX01000013.1"/>
</dbReference>
<dbReference type="PATRIC" id="fig|452.5.peg.1322"/>
<evidence type="ECO:0000313" key="3">
    <source>
        <dbReference type="Proteomes" id="UP000054877"/>
    </source>
</evidence>
<dbReference type="STRING" id="452.Lspi_1194"/>
<reference evidence="2 3" key="1">
    <citation type="submission" date="2015-11" db="EMBL/GenBank/DDBJ databases">
        <title>Genomic analysis of 38 Legionella species identifies large and diverse effector repertoires.</title>
        <authorList>
            <person name="Burstein D."/>
            <person name="Amaro F."/>
            <person name="Zusman T."/>
            <person name="Lifshitz Z."/>
            <person name="Cohen O."/>
            <person name="Gilbert J.A."/>
            <person name="Pupko T."/>
            <person name="Shuman H.A."/>
            <person name="Segal G."/>
        </authorList>
    </citation>
    <scope>NUCLEOTIDE SEQUENCE [LARGE SCALE GENOMIC DNA]</scope>
    <source>
        <strain evidence="2 3">Mt.St.Helens-9</strain>
    </source>
</reference>
<keyword evidence="1" id="KW-0812">Transmembrane</keyword>
<evidence type="ECO:0000313" key="2">
    <source>
        <dbReference type="EMBL" id="KTD64387.1"/>
    </source>
</evidence>
<name>A0A0W0Z6D7_LEGSP</name>
<feature type="transmembrane region" description="Helical" evidence="1">
    <location>
        <begin position="104"/>
        <end position="124"/>
    </location>
</feature>
<proteinExistence type="predicted"/>
<evidence type="ECO:0000256" key="1">
    <source>
        <dbReference type="SAM" id="Phobius"/>
    </source>
</evidence>
<keyword evidence="1" id="KW-0472">Membrane</keyword>
<keyword evidence="3" id="KW-1185">Reference proteome</keyword>
<dbReference type="EMBL" id="LNYX01000013">
    <property type="protein sequence ID" value="KTD64387.1"/>
    <property type="molecule type" value="Genomic_DNA"/>
</dbReference>
<organism evidence="2 3">
    <name type="scientific">Legionella spiritensis</name>
    <dbReference type="NCBI Taxonomy" id="452"/>
    <lineage>
        <taxon>Bacteria</taxon>
        <taxon>Pseudomonadati</taxon>
        <taxon>Pseudomonadota</taxon>
        <taxon>Gammaproteobacteria</taxon>
        <taxon>Legionellales</taxon>
        <taxon>Legionellaceae</taxon>
        <taxon>Legionella</taxon>
    </lineage>
</organism>
<keyword evidence="1" id="KW-1133">Transmembrane helix</keyword>
<sequence>MKNQSSSRIATVIKSIFNVRKWADYDRMKSFTTYLGEGFKKLFVPQKKVATKSFDNAMSEFHVTEKDLATQKKALFRLSILMCIAATLLFSWGIYHVVNGSLKAAGLSMIVMLIALALAFRYHFWYYQIKERKLGCTLKEWFREGLMGGKR</sequence>
<dbReference type="AlphaFoldDB" id="A0A0W0Z6D7"/>
<comment type="caution">
    <text evidence="2">The sequence shown here is derived from an EMBL/GenBank/DDBJ whole genome shotgun (WGS) entry which is preliminary data.</text>
</comment>
<gene>
    <name evidence="2" type="primary">icmV</name>
    <name evidence="2" type="ORF">Lspi_1194</name>
</gene>
<dbReference type="Proteomes" id="UP000054877">
    <property type="component" value="Unassembled WGS sequence"/>
</dbReference>
<protein>
    <submittedName>
        <fullName evidence="2">Intracellular multiplication protein IcmV</fullName>
    </submittedName>
</protein>